<dbReference type="EMBL" id="GBXM01080629">
    <property type="protein sequence ID" value="JAH27948.1"/>
    <property type="molecule type" value="Transcribed_RNA"/>
</dbReference>
<protein>
    <submittedName>
        <fullName evidence="1">Uncharacterized protein</fullName>
    </submittedName>
</protein>
<name>A0A0E9RHY4_ANGAN</name>
<reference evidence="1" key="1">
    <citation type="submission" date="2014-11" db="EMBL/GenBank/DDBJ databases">
        <authorList>
            <person name="Amaro Gonzalez C."/>
        </authorList>
    </citation>
    <scope>NUCLEOTIDE SEQUENCE</scope>
</reference>
<dbReference type="AlphaFoldDB" id="A0A0E9RHY4"/>
<organism evidence="1">
    <name type="scientific">Anguilla anguilla</name>
    <name type="common">European freshwater eel</name>
    <name type="synonym">Muraena anguilla</name>
    <dbReference type="NCBI Taxonomy" id="7936"/>
    <lineage>
        <taxon>Eukaryota</taxon>
        <taxon>Metazoa</taxon>
        <taxon>Chordata</taxon>
        <taxon>Craniata</taxon>
        <taxon>Vertebrata</taxon>
        <taxon>Euteleostomi</taxon>
        <taxon>Actinopterygii</taxon>
        <taxon>Neopterygii</taxon>
        <taxon>Teleostei</taxon>
        <taxon>Anguilliformes</taxon>
        <taxon>Anguillidae</taxon>
        <taxon>Anguilla</taxon>
    </lineage>
</organism>
<accession>A0A0E9RHY4</accession>
<evidence type="ECO:0000313" key="1">
    <source>
        <dbReference type="EMBL" id="JAH27948.1"/>
    </source>
</evidence>
<sequence>MPPVHCDPSPFQPSWGKSETCFNSRLTWLLKCNWSYTKATGMCSS</sequence>
<reference evidence="1" key="2">
    <citation type="journal article" date="2015" name="Fish Shellfish Immunol.">
        <title>Early steps in the European eel (Anguilla anguilla)-Vibrio vulnificus interaction in the gills: Role of the RtxA13 toxin.</title>
        <authorList>
            <person name="Callol A."/>
            <person name="Pajuelo D."/>
            <person name="Ebbesson L."/>
            <person name="Teles M."/>
            <person name="MacKenzie S."/>
            <person name="Amaro C."/>
        </authorList>
    </citation>
    <scope>NUCLEOTIDE SEQUENCE</scope>
</reference>
<proteinExistence type="predicted"/>